<name>A0A9D1VRS3_9BACT</name>
<evidence type="ECO:0000313" key="1">
    <source>
        <dbReference type="EMBL" id="HIX45432.1"/>
    </source>
</evidence>
<protein>
    <submittedName>
        <fullName evidence="1">Uncharacterized protein</fullName>
    </submittedName>
</protein>
<dbReference type="EMBL" id="DXFB01000119">
    <property type="protein sequence ID" value="HIX45432.1"/>
    <property type="molecule type" value="Genomic_DNA"/>
</dbReference>
<evidence type="ECO:0000313" key="2">
    <source>
        <dbReference type="Proteomes" id="UP000824246"/>
    </source>
</evidence>
<comment type="caution">
    <text evidence="1">The sequence shown here is derived from an EMBL/GenBank/DDBJ whole genome shotgun (WGS) entry which is preliminary data.</text>
</comment>
<reference evidence="1" key="1">
    <citation type="journal article" date="2021" name="PeerJ">
        <title>Extensive microbial diversity within the chicken gut microbiome revealed by metagenomics and culture.</title>
        <authorList>
            <person name="Gilroy R."/>
            <person name="Ravi A."/>
            <person name="Getino M."/>
            <person name="Pursley I."/>
            <person name="Horton D.L."/>
            <person name="Alikhan N.F."/>
            <person name="Baker D."/>
            <person name="Gharbi K."/>
            <person name="Hall N."/>
            <person name="Watson M."/>
            <person name="Adriaenssens E.M."/>
            <person name="Foster-Nyarko E."/>
            <person name="Jarju S."/>
            <person name="Secka A."/>
            <person name="Antonio M."/>
            <person name="Oren A."/>
            <person name="Chaudhuri R.R."/>
            <person name="La Ragione R."/>
            <person name="Hildebrand F."/>
            <person name="Pallen M.J."/>
        </authorList>
    </citation>
    <scope>NUCLEOTIDE SEQUENCE</scope>
    <source>
        <strain evidence="1">ChiHjej12B11-16260</strain>
    </source>
</reference>
<dbReference type="Proteomes" id="UP000824246">
    <property type="component" value="Unassembled WGS sequence"/>
</dbReference>
<sequence length="105" mass="11942">MRRKESVKELLSQLKQRYAAAAETAGSSAAESEAAIPDEEALAEMCRIMRPSPPLPGGSRVHKALVSWYVPRSVDDVDCFAKRYRVWRLLPAMITDILRKRREQQ</sequence>
<reference evidence="1" key="2">
    <citation type="submission" date="2021-04" db="EMBL/GenBank/DDBJ databases">
        <authorList>
            <person name="Gilroy R."/>
        </authorList>
    </citation>
    <scope>NUCLEOTIDE SEQUENCE</scope>
    <source>
        <strain evidence="1">ChiHjej12B11-16260</strain>
    </source>
</reference>
<organism evidence="1 2">
    <name type="scientific">Candidatus Barnesiella excrementipullorum</name>
    <dbReference type="NCBI Taxonomy" id="2838479"/>
    <lineage>
        <taxon>Bacteria</taxon>
        <taxon>Pseudomonadati</taxon>
        <taxon>Bacteroidota</taxon>
        <taxon>Bacteroidia</taxon>
        <taxon>Bacteroidales</taxon>
        <taxon>Barnesiellaceae</taxon>
        <taxon>Barnesiella</taxon>
    </lineage>
</organism>
<accession>A0A9D1VRS3</accession>
<dbReference type="AlphaFoldDB" id="A0A9D1VRS3"/>
<proteinExistence type="predicted"/>
<gene>
    <name evidence="1" type="ORF">H9982_04360</name>
</gene>